<evidence type="ECO:0000256" key="1">
    <source>
        <dbReference type="ARBA" id="ARBA00000677"/>
    </source>
</evidence>
<evidence type="ECO:0000256" key="11">
    <source>
        <dbReference type="PIRSR" id="PIRSR600223-1"/>
    </source>
</evidence>
<keyword evidence="16" id="KW-1185">Reference proteome</keyword>
<organism evidence="15 16">
    <name type="scientific">Virgibacillus salinus</name>
    <dbReference type="NCBI Taxonomy" id="553311"/>
    <lineage>
        <taxon>Bacteria</taxon>
        <taxon>Bacillati</taxon>
        <taxon>Bacillota</taxon>
        <taxon>Bacilli</taxon>
        <taxon>Bacillales</taxon>
        <taxon>Bacillaceae</taxon>
        <taxon>Virgibacillus</taxon>
    </lineage>
</organism>
<evidence type="ECO:0000256" key="10">
    <source>
        <dbReference type="ARBA" id="ARBA00023136"/>
    </source>
</evidence>
<dbReference type="InterPro" id="IPR000223">
    <property type="entry name" value="Pept_S26A_signal_pept_1"/>
</dbReference>
<keyword evidence="10" id="KW-0472">Membrane</keyword>
<evidence type="ECO:0000256" key="2">
    <source>
        <dbReference type="ARBA" id="ARBA00004401"/>
    </source>
</evidence>
<reference evidence="15 16" key="1">
    <citation type="submission" date="2016-10" db="EMBL/GenBank/DDBJ databases">
        <authorList>
            <person name="de Groot N.N."/>
        </authorList>
    </citation>
    <scope>NUCLEOTIDE SEQUENCE [LARGE SCALE GENOMIC DNA]</scope>
    <source>
        <strain evidence="15 16">CGMCC 1.10449</strain>
    </source>
</reference>
<dbReference type="InterPro" id="IPR036286">
    <property type="entry name" value="LexA/Signal_pep-like_sf"/>
</dbReference>
<dbReference type="Proteomes" id="UP000199444">
    <property type="component" value="Unassembled WGS sequence"/>
</dbReference>
<dbReference type="CDD" id="cd06530">
    <property type="entry name" value="S26_SPase_I"/>
    <property type="match status" value="1"/>
</dbReference>
<dbReference type="Gene3D" id="2.10.109.10">
    <property type="entry name" value="Umud Fragment, subunit A"/>
    <property type="match status" value="1"/>
</dbReference>
<dbReference type="InterPro" id="IPR019756">
    <property type="entry name" value="Pept_S26A_signal_pept_1_Ser-AS"/>
</dbReference>
<keyword evidence="8 12" id="KW-0378">Hydrolase</keyword>
<dbReference type="EC" id="3.4.21.89" evidence="4 12"/>
<dbReference type="PROSITE" id="PS00760">
    <property type="entry name" value="SPASE_I_2"/>
    <property type="match status" value="1"/>
</dbReference>
<dbReference type="STRING" id="553311.SAMN05216231_2849"/>
<keyword evidence="9" id="KW-1133">Transmembrane helix</keyword>
<keyword evidence="7" id="KW-0812">Transmembrane</keyword>
<gene>
    <name evidence="15" type="ORF">SAMN05216231_2849</name>
</gene>
<evidence type="ECO:0000256" key="12">
    <source>
        <dbReference type="RuleBase" id="RU003993"/>
    </source>
</evidence>
<comment type="subcellular location">
    <subcellularLocation>
        <location evidence="2">Cell membrane</location>
        <topology evidence="2">Single-pass type II membrane protein</topology>
    </subcellularLocation>
    <subcellularLocation>
        <location evidence="13">Membrane</location>
        <topology evidence="13">Single-pass type II membrane protein</topology>
    </subcellularLocation>
</comment>
<dbReference type="GO" id="GO:0006465">
    <property type="term" value="P:signal peptide processing"/>
    <property type="evidence" value="ECO:0007669"/>
    <property type="project" value="InterPro"/>
</dbReference>
<dbReference type="PRINTS" id="PR00727">
    <property type="entry name" value="LEADERPTASE"/>
</dbReference>
<dbReference type="GO" id="GO:0005886">
    <property type="term" value="C:plasma membrane"/>
    <property type="evidence" value="ECO:0007669"/>
    <property type="project" value="UniProtKB-SubCell"/>
</dbReference>
<dbReference type="GO" id="GO:0004252">
    <property type="term" value="F:serine-type endopeptidase activity"/>
    <property type="evidence" value="ECO:0007669"/>
    <property type="project" value="InterPro"/>
</dbReference>
<evidence type="ECO:0000313" key="15">
    <source>
        <dbReference type="EMBL" id="SDQ87059.1"/>
    </source>
</evidence>
<sequence length="183" mass="21107">MKRKYLRKIIPVVLLAIALAFLFRSFLFASYVVDGESMEPTLYDGNLLMVNKVVYDLTDVDRFDVIVFHASAKDDYVKRVIGLPGDEIEYKDDKLFINGKYVKETFLKTFKKMDEIKPYTSDFTLEEKTGKTKVPDGNLFVMGDNRESSLDSRTFGFISVNQLVGKVDIKYWPFSQMQLSFGK</sequence>
<dbReference type="GO" id="GO:0009003">
    <property type="term" value="F:signal peptidase activity"/>
    <property type="evidence" value="ECO:0007669"/>
    <property type="project" value="UniProtKB-EC"/>
</dbReference>
<evidence type="ECO:0000256" key="7">
    <source>
        <dbReference type="ARBA" id="ARBA00022692"/>
    </source>
</evidence>
<accession>A0A1H1EF44</accession>
<evidence type="ECO:0000256" key="9">
    <source>
        <dbReference type="ARBA" id="ARBA00022989"/>
    </source>
</evidence>
<dbReference type="FunFam" id="2.10.109.10:FF:000008">
    <property type="entry name" value="Signal peptidase I"/>
    <property type="match status" value="1"/>
</dbReference>
<feature type="active site" evidence="11">
    <location>
        <position position="78"/>
    </location>
</feature>
<dbReference type="InterPro" id="IPR019758">
    <property type="entry name" value="Pept_S26A_signal_pept_1_CS"/>
</dbReference>
<keyword evidence="6 12" id="KW-0645">Protease</keyword>
<dbReference type="InterPro" id="IPR019533">
    <property type="entry name" value="Peptidase_S26"/>
</dbReference>
<evidence type="ECO:0000256" key="5">
    <source>
        <dbReference type="ARBA" id="ARBA00022475"/>
    </source>
</evidence>
<dbReference type="NCBIfam" id="TIGR02227">
    <property type="entry name" value="sigpep_I_bact"/>
    <property type="match status" value="1"/>
</dbReference>
<evidence type="ECO:0000256" key="4">
    <source>
        <dbReference type="ARBA" id="ARBA00013208"/>
    </source>
</evidence>
<evidence type="ECO:0000256" key="6">
    <source>
        <dbReference type="ARBA" id="ARBA00022670"/>
    </source>
</evidence>
<dbReference type="PANTHER" id="PTHR43390">
    <property type="entry name" value="SIGNAL PEPTIDASE I"/>
    <property type="match status" value="1"/>
</dbReference>
<dbReference type="PROSITE" id="PS00501">
    <property type="entry name" value="SPASE_I_1"/>
    <property type="match status" value="1"/>
</dbReference>
<comment type="catalytic activity">
    <reaction evidence="1 12">
        <text>Cleavage of hydrophobic, N-terminal signal or leader sequences from secreted and periplasmic proteins.</text>
        <dbReference type="EC" id="3.4.21.89"/>
    </reaction>
</comment>
<evidence type="ECO:0000259" key="14">
    <source>
        <dbReference type="Pfam" id="PF10502"/>
    </source>
</evidence>
<dbReference type="EMBL" id="FNKD01000003">
    <property type="protein sequence ID" value="SDQ87059.1"/>
    <property type="molecule type" value="Genomic_DNA"/>
</dbReference>
<dbReference type="PANTHER" id="PTHR43390:SF1">
    <property type="entry name" value="CHLOROPLAST PROCESSING PEPTIDASE"/>
    <property type="match status" value="1"/>
</dbReference>
<evidence type="ECO:0000313" key="16">
    <source>
        <dbReference type="Proteomes" id="UP000199444"/>
    </source>
</evidence>
<proteinExistence type="inferred from homology"/>
<feature type="domain" description="Peptidase S26" evidence="14">
    <location>
        <begin position="7"/>
        <end position="172"/>
    </location>
</feature>
<dbReference type="SUPFAM" id="SSF51306">
    <property type="entry name" value="LexA/Signal peptidase"/>
    <property type="match status" value="1"/>
</dbReference>
<protein>
    <recommendedName>
        <fullName evidence="4 12">Signal peptidase I</fullName>
        <ecNumber evidence="4 12">3.4.21.89</ecNumber>
    </recommendedName>
</protein>
<dbReference type="PROSITE" id="PS00761">
    <property type="entry name" value="SPASE_I_3"/>
    <property type="match status" value="1"/>
</dbReference>
<comment type="similarity">
    <text evidence="3 13">Belongs to the peptidase S26 family.</text>
</comment>
<dbReference type="Pfam" id="PF10502">
    <property type="entry name" value="Peptidase_S26"/>
    <property type="match status" value="1"/>
</dbReference>
<evidence type="ECO:0000256" key="3">
    <source>
        <dbReference type="ARBA" id="ARBA00009370"/>
    </source>
</evidence>
<evidence type="ECO:0000256" key="13">
    <source>
        <dbReference type="RuleBase" id="RU362042"/>
    </source>
</evidence>
<name>A0A1H1EF44_9BACI</name>
<keyword evidence="5" id="KW-1003">Cell membrane</keyword>
<evidence type="ECO:0000256" key="8">
    <source>
        <dbReference type="ARBA" id="ARBA00022801"/>
    </source>
</evidence>
<feature type="active site" evidence="11">
    <location>
        <position position="37"/>
    </location>
</feature>
<dbReference type="AlphaFoldDB" id="A0A1H1EF44"/>
<dbReference type="InterPro" id="IPR019757">
    <property type="entry name" value="Pept_S26A_signal_pept_1_Lys-AS"/>
</dbReference>
<dbReference type="RefSeq" id="WP_092493628.1">
    <property type="nucleotide sequence ID" value="NZ_FNKD01000003.1"/>
</dbReference>